<protein>
    <submittedName>
        <fullName evidence="4">GNAT family N-acetyltransferase</fullName>
    </submittedName>
</protein>
<reference evidence="5" key="1">
    <citation type="journal article" date="2019" name="Int. J. Syst. Evol. Microbiol.">
        <title>The Global Catalogue of Microorganisms (GCM) 10K type strain sequencing project: providing services to taxonomists for standard genome sequencing and annotation.</title>
        <authorList>
            <consortium name="The Broad Institute Genomics Platform"/>
            <consortium name="The Broad Institute Genome Sequencing Center for Infectious Disease"/>
            <person name="Wu L."/>
            <person name="Ma J."/>
        </authorList>
    </citation>
    <scope>NUCLEOTIDE SEQUENCE [LARGE SCALE GENOMIC DNA]</scope>
    <source>
        <strain evidence="5">JCM 17927</strain>
    </source>
</reference>
<dbReference type="RefSeq" id="WP_345250057.1">
    <property type="nucleotide sequence ID" value="NZ_BAABHD010000084.1"/>
</dbReference>
<organism evidence="4 5">
    <name type="scientific">Nibrella saemangeumensis</name>
    <dbReference type="NCBI Taxonomy" id="1084526"/>
    <lineage>
        <taxon>Bacteria</taxon>
        <taxon>Pseudomonadati</taxon>
        <taxon>Bacteroidota</taxon>
        <taxon>Cytophagia</taxon>
        <taxon>Cytophagales</taxon>
        <taxon>Spirosomataceae</taxon>
        <taxon>Nibrella</taxon>
    </lineage>
</organism>
<dbReference type="InterPro" id="IPR016181">
    <property type="entry name" value="Acyl_CoA_acyltransferase"/>
</dbReference>
<evidence type="ECO:0000256" key="2">
    <source>
        <dbReference type="ARBA" id="ARBA00023315"/>
    </source>
</evidence>
<gene>
    <name evidence="4" type="ORF">GCM10023189_59160</name>
</gene>
<dbReference type="InterPro" id="IPR050832">
    <property type="entry name" value="Bact_Acetyltransf"/>
</dbReference>
<dbReference type="Pfam" id="PF00583">
    <property type="entry name" value="Acetyltransf_1"/>
    <property type="match status" value="1"/>
</dbReference>
<dbReference type="PANTHER" id="PTHR43877">
    <property type="entry name" value="AMINOALKYLPHOSPHONATE N-ACETYLTRANSFERASE-RELATED-RELATED"/>
    <property type="match status" value="1"/>
</dbReference>
<keyword evidence="1" id="KW-0808">Transferase</keyword>
<evidence type="ECO:0000313" key="4">
    <source>
        <dbReference type="EMBL" id="GAA4470489.1"/>
    </source>
</evidence>
<sequence>MITYREALPVDAEPIAQLHARSWRHAYRGILSDDYLDSNALDDRRALWQERFNRPAYSQYILTAIEDDQIKGFVCVYRDYDEQWGALVDNLHVSRELKGQGIGSELLRGAARWVRQTSSHPGLHLWVFEQNLAARRFYGYLGGESVERAVKANPGGGDAVSLRYVWRTVDSLL</sequence>
<dbReference type="Proteomes" id="UP001501175">
    <property type="component" value="Unassembled WGS sequence"/>
</dbReference>
<dbReference type="PROSITE" id="PS51186">
    <property type="entry name" value="GNAT"/>
    <property type="match status" value="1"/>
</dbReference>
<dbReference type="CDD" id="cd04301">
    <property type="entry name" value="NAT_SF"/>
    <property type="match status" value="1"/>
</dbReference>
<proteinExistence type="predicted"/>
<keyword evidence="2" id="KW-0012">Acyltransferase</keyword>
<evidence type="ECO:0000256" key="1">
    <source>
        <dbReference type="ARBA" id="ARBA00022679"/>
    </source>
</evidence>
<evidence type="ECO:0000313" key="5">
    <source>
        <dbReference type="Proteomes" id="UP001501175"/>
    </source>
</evidence>
<evidence type="ECO:0000259" key="3">
    <source>
        <dbReference type="PROSITE" id="PS51186"/>
    </source>
</evidence>
<name>A0ABP8NSA4_9BACT</name>
<dbReference type="SUPFAM" id="SSF55729">
    <property type="entry name" value="Acyl-CoA N-acyltransferases (Nat)"/>
    <property type="match status" value="1"/>
</dbReference>
<dbReference type="InterPro" id="IPR000182">
    <property type="entry name" value="GNAT_dom"/>
</dbReference>
<keyword evidence="5" id="KW-1185">Reference proteome</keyword>
<feature type="domain" description="N-acetyltransferase" evidence="3">
    <location>
        <begin position="2"/>
        <end position="167"/>
    </location>
</feature>
<dbReference type="Gene3D" id="3.40.630.30">
    <property type="match status" value="1"/>
</dbReference>
<dbReference type="EMBL" id="BAABHD010000084">
    <property type="protein sequence ID" value="GAA4470489.1"/>
    <property type="molecule type" value="Genomic_DNA"/>
</dbReference>
<comment type="caution">
    <text evidence="4">The sequence shown here is derived from an EMBL/GenBank/DDBJ whole genome shotgun (WGS) entry which is preliminary data.</text>
</comment>
<accession>A0ABP8NSA4</accession>